<protein>
    <submittedName>
        <fullName evidence="1">Phage related protein, YonO B.subtilis homolog</fullName>
    </submittedName>
</protein>
<proteinExistence type="predicted"/>
<dbReference type="KEGG" id="cac:CA_C1139"/>
<dbReference type="STRING" id="272562.CA_C1139"/>
<name>Q97JY3_CLOAB</name>
<dbReference type="HOGENOM" id="CLU_011113_0_0_9"/>
<dbReference type="RefSeq" id="WP_010964453.1">
    <property type="nucleotide sequence ID" value="NC_003030.1"/>
</dbReference>
<sequence length="811" mass="94933">MKNMFDVTKGCYINSLQASLVMNHMEFGKDIYTKKYLASLDYSLELIYLYNIYNKSVKILDRQVSDVIIDIKFSRNQKDSNNNVIRNKRQLRKELYENGFVLNGVKYIRYKRTTAKSRKGHCLFIIEKLYKKMINWSRLNLHFEENEILDLPSLFAYESLPLSSIEDIIEIDPESILIIDDIESKFFKRCSVTRLNKETGLLQAKDEEIELFNNLFDGQSLVDKSIFEKAVRKDKGMMLLRKQMFKSCGFNTNIQEFFEDNNILLVKDMFGVEHLAKDIKMIITPSSLKFLKFSYKFSSKRECFEYWKKHISNVFGIVKSEHKSKYNNGKNKLAYQHINSLPLNFNDVQNLAQDEINYVKKLRNDISEFKKYCGCCEDSGLFICAALSVNDNFQYTKLFKDYRKYLVKNYINNNLRLGKIKIQKADYCTIVGNPYEMLQATIGKYNPKKCIFSDGEVYTPLFKDSEEIVGFRNPHVCSGNVLLVKNKYDWRLNKYFNFTENIVAVNLIDFPLQDTLQGSDQDSDTVLLTNNKIILNSAKKCFGKYNIPVNRVEAKKKTRKYIVEDIVDVDCTISENLIGQIINLSQFLNSLYWHNKFNGINIKMQQHIYNSISILSSMSQIEIDKAKKLYDVDMKKMLKHIYTQKFLIKDKDTQKIIRPAFFKYAGQSKSSNFKFMDTPMDYLNKLINDIPRGKHTKLIKIEDICCKSIKTRGYANTQINSIKKIFEKAQKQINGARMNCENDKESERKTKNIIRWVKAGLIEKMSNKNITLPTMRVILFNLDDFKNYKMLLLGTLFVTHKKVLLECLKNA</sequence>
<dbReference type="Proteomes" id="UP000000814">
    <property type="component" value="Chromosome"/>
</dbReference>
<dbReference type="GeneID" id="44997649"/>
<dbReference type="AlphaFoldDB" id="Q97JY3"/>
<keyword evidence="2" id="KW-1185">Reference proteome</keyword>
<dbReference type="PATRIC" id="fig|272562.8.peg.1345"/>
<dbReference type="PIR" id="E97040">
    <property type="entry name" value="E97040"/>
</dbReference>
<organism evidence="1 2">
    <name type="scientific">Clostridium acetobutylicum (strain ATCC 824 / DSM 792 / JCM 1419 / IAM 19013 / LMG 5710 / NBRC 13948 / NRRL B-527 / VKM B-1787 / 2291 / W)</name>
    <dbReference type="NCBI Taxonomy" id="272562"/>
    <lineage>
        <taxon>Bacteria</taxon>
        <taxon>Bacillati</taxon>
        <taxon>Bacillota</taxon>
        <taxon>Clostridia</taxon>
        <taxon>Eubacteriales</taxon>
        <taxon>Clostridiaceae</taxon>
        <taxon>Clostridium</taxon>
    </lineage>
</organism>
<reference evidence="1 2" key="1">
    <citation type="journal article" date="2001" name="J. Bacteriol.">
        <title>Genome sequence and comparative analysis of the solvent-producing bacterium Clostridium acetobutylicum.</title>
        <authorList>
            <person name="Nolling J."/>
            <person name="Breton G."/>
            <person name="Omelchenko M.V."/>
            <person name="Makarova K.S."/>
            <person name="Zeng Q."/>
            <person name="Gibson R."/>
            <person name="Lee H.M."/>
            <person name="Dubois J."/>
            <person name="Qiu D."/>
            <person name="Hitti J."/>
            <person name="Wolf Y.I."/>
            <person name="Tatusov R.L."/>
            <person name="Sabathe F."/>
            <person name="Doucette-Stamm L."/>
            <person name="Soucaille P."/>
            <person name="Daly M.J."/>
            <person name="Bennett G.N."/>
            <person name="Koonin E.V."/>
            <person name="Smith D.R."/>
        </authorList>
    </citation>
    <scope>NUCLEOTIDE SEQUENCE [LARGE SCALE GENOMIC DNA]</scope>
    <source>
        <strain evidence="2">ATCC 824 / DSM 792 / JCM 1419 / LMG 5710 / VKM B-1787</strain>
    </source>
</reference>
<evidence type="ECO:0000313" key="2">
    <source>
        <dbReference type="Proteomes" id="UP000000814"/>
    </source>
</evidence>
<accession>Q97JY3</accession>
<dbReference type="OrthoDB" id="2485429at2"/>
<gene>
    <name evidence="1" type="ordered locus">CA_C1139</name>
</gene>
<evidence type="ECO:0000313" key="1">
    <source>
        <dbReference type="EMBL" id="AAK79112.1"/>
    </source>
</evidence>
<dbReference type="eggNOG" id="ENOG502ZA2D">
    <property type="taxonomic scope" value="Bacteria"/>
</dbReference>
<dbReference type="EMBL" id="AE001437">
    <property type="protein sequence ID" value="AAK79112.1"/>
    <property type="molecule type" value="Genomic_DNA"/>
</dbReference>